<protein>
    <submittedName>
        <fullName evidence="2">Uncharacterized protein LOC111089358</fullName>
    </submittedName>
</protein>
<dbReference type="GeneID" id="111089358"/>
<reference evidence="2" key="1">
    <citation type="submission" date="2025-08" db="UniProtKB">
        <authorList>
            <consortium name="RefSeq"/>
        </authorList>
    </citation>
    <scope>IDENTIFICATION</scope>
    <source>
        <tissue evidence="2">Muscle</tissue>
    </source>
</reference>
<accession>A0ABM1TNH9</accession>
<organism evidence="1 2">
    <name type="scientific">Limulus polyphemus</name>
    <name type="common">Atlantic horseshoe crab</name>
    <dbReference type="NCBI Taxonomy" id="6850"/>
    <lineage>
        <taxon>Eukaryota</taxon>
        <taxon>Metazoa</taxon>
        <taxon>Ecdysozoa</taxon>
        <taxon>Arthropoda</taxon>
        <taxon>Chelicerata</taxon>
        <taxon>Merostomata</taxon>
        <taxon>Xiphosura</taxon>
        <taxon>Limulidae</taxon>
        <taxon>Limulus</taxon>
    </lineage>
</organism>
<sequence>MSQRSRVMDTLSVENVTIPTSNNLTSTDSCSQPLYSHTYLSEDSCETKHEGDGCTGHYCSIDSLLPGISNETLPGESSVDPLFLKACRTGDEEELRQIIVRGPSAATINHQDGCGRVGSCNKRLNPR</sequence>
<evidence type="ECO:0000313" key="1">
    <source>
        <dbReference type="Proteomes" id="UP000694941"/>
    </source>
</evidence>
<keyword evidence="1" id="KW-1185">Reference proteome</keyword>
<name>A0ABM1TNH9_LIMPO</name>
<evidence type="ECO:0000313" key="2">
    <source>
        <dbReference type="RefSeq" id="XP_022257435.1"/>
    </source>
</evidence>
<dbReference type="Proteomes" id="UP000694941">
    <property type="component" value="Unplaced"/>
</dbReference>
<dbReference type="RefSeq" id="XP_022257435.1">
    <property type="nucleotide sequence ID" value="XM_022401727.1"/>
</dbReference>
<proteinExistence type="predicted"/>
<gene>
    <name evidence="2" type="primary">LOC111089358</name>
</gene>